<organism evidence="11 12">
    <name type="scientific">Streptomyces filipinensis</name>
    <dbReference type="NCBI Taxonomy" id="66887"/>
    <lineage>
        <taxon>Bacteria</taxon>
        <taxon>Bacillati</taxon>
        <taxon>Actinomycetota</taxon>
        <taxon>Actinomycetes</taxon>
        <taxon>Kitasatosporales</taxon>
        <taxon>Streptomycetaceae</taxon>
        <taxon>Streptomyces</taxon>
    </lineage>
</organism>
<feature type="transmembrane region" description="Helical" evidence="9">
    <location>
        <begin position="200"/>
        <end position="220"/>
    </location>
</feature>
<feature type="transmembrane region" description="Helical" evidence="9">
    <location>
        <begin position="267"/>
        <end position="290"/>
    </location>
</feature>
<dbReference type="CDD" id="cd17321">
    <property type="entry name" value="MFS_MMR_MDR_like"/>
    <property type="match status" value="1"/>
</dbReference>
<gene>
    <name evidence="11" type="ORF">GCM10010260_48690</name>
</gene>
<dbReference type="InterPro" id="IPR036259">
    <property type="entry name" value="MFS_trans_sf"/>
</dbReference>
<dbReference type="Proteomes" id="UP000618795">
    <property type="component" value="Unassembled WGS sequence"/>
</dbReference>
<evidence type="ECO:0000256" key="3">
    <source>
        <dbReference type="ARBA" id="ARBA00022475"/>
    </source>
</evidence>
<keyword evidence="5 9" id="KW-1133">Transmembrane helix</keyword>
<evidence type="ECO:0000313" key="12">
    <source>
        <dbReference type="Proteomes" id="UP000618795"/>
    </source>
</evidence>
<evidence type="ECO:0000256" key="1">
    <source>
        <dbReference type="ARBA" id="ARBA00004651"/>
    </source>
</evidence>
<reference evidence="11" key="2">
    <citation type="submission" date="2020-09" db="EMBL/GenBank/DDBJ databases">
        <authorList>
            <person name="Sun Q."/>
            <person name="Ohkuma M."/>
        </authorList>
    </citation>
    <scope>NUCLEOTIDE SEQUENCE</scope>
    <source>
        <strain evidence="11">JCM 4369</strain>
    </source>
</reference>
<proteinExistence type="predicted"/>
<protein>
    <submittedName>
        <fullName evidence="11">MFS transporter</fullName>
    </submittedName>
</protein>
<evidence type="ECO:0000256" key="8">
    <source>
        <dbReference type="SAM" id="MobiDB-lite"/>
    </source>
</evidence>
<dbReference type="PANTHER" id="PTHR42718:SF42">
    <property type="entry name" value="EXPORT PROTEIN"/>
    <property type="match status" value="1"/>
</dbReference>
<dbReference type="Gene3D" id="1.20.1720.10">
    <property type="entry name" value="Multidrug resistance protein D"/>
    <property type="match status" value="1"/>
</dbReference>
<keyword evidence="2" id="KW-0813">Transport</keyword>
<dbReference type="AlphaFoldDB" id="A0A918MDD0"/>
<evidence type="ECO:0000256" key="6">
    <source>
        <dbReference type="ARBA" id="ARBA00023136"/>
    </source>
</evidence>
<dbReference type="NCBIfam" id="TIGR00711">
    <property type="entry name" value="efflux_EmrB"/>
    <property type="match status" value="1"/>
</dbReference>
<accession>A0A918MDD0</accession>
<dbReference type="PANTHER" id="PTHR42718">
    <property type="entry name" value="MAJOR FACILITATOR SUPERFAMILY MULTIDRUG TRANSPORTER MFSC"/>
    <property type="match status" value="1"/>
</dbReference>
<feature type="transmembrane region" description="Helical" evidence="9">
    <location>
        <begin position="329"/>
        <end position="347"/>
    </location>
</feature>
<feature type="domain" description="Major facilitator superfamily (MFS) profile" evidence="10">
    <location>
        <begin position="14"/>
        <end position="459"/>
    </location>
</feature>
<feature type="transmembrane region" description="Helical" evidence="9">
    <location>
        <begin position="168"/>
        <end position="188"/>
    </location>
</feature>
<dbReference type="InterPro" id="IPR020846">
    <property type="entry name" value="MFS_dom"/>
</dbReference>
<feature type="transmembrane region" description="Helical" evidence="9">
    <location>
        <begin position="48"/>
        <end position="68"/>
    </location>
</feature>
<dbReference type="PRINTS" id="PR01036">
    <property type="entry name" value="TCRTETB"/>
</dbReference>
<evidence type="ECO:0000256" key="7">
    <source>
        <dbReference type="ARBA" id="ARBA00023251"/>
    </source>
</evidence>
<dbReference type="GO" id="GO:0046677">
    <property type="term" value="P:response to antibiotic"/>
    <property type="evidence" value="ECO:0007669"/>
    <property type="project" value="UniProtKB-KW"/>
</dbReference>
<dbReference type="InterPro" id="IPR004638">
    <property type="entry name" value="EmrB-like"/>
</dbReference>
<dbReference type="PROSITE" id="PS50850">
    <property type="entry name" value="MFS"/>
    <property type="match status" value="1"/>
</dbReference>
<feature type="transmembrane region" description="Helical" evidence="9">
    <location>
        <begin position="226"/>
        <end position="246"/>
    </location>
</feature>
<keyword evidence="4 9" id="KW-0812">Transmembrane</keyword>
<evidence type="ECO:0000256" key="2">
    <source>
        <dbReference type="ARBA" id="ARBA00022448"/>
    </source>
</evidence>
<dbReference type="SUPFAM" id="SSF103473">
    <property type="entry name" value="MFS general substrate transporter"/>
    <property type="match status" value="1"/>
</dbReference>
<comment type="caution">
    <text evidence="11">The sequence shown here is derived from an EMBL/GenBank/DDBJ whole genome shotgun (WGS) entry which is preliminary data.</text>
</comment>
<feature type="transmembrane region" description="Helical" evidence="9">
    <location>
        <begin position="359"/>
        <end position="383"/>
    </location>
</feature>
<name>A0A918MDD0_9ACTN</name>
<keyword evidence="3" id="KW-1003">Cell membrane</keyword>
<keyword evidence="6 9" id="KW-0472">Membrane</keyword>
<feature type="transmembrane region" description="Helical" evidence="9">
    <location>
        <begin position="105"/>
        <end position="126"/>
    </location>
</feature>
<dbReference type="EMBL" id="BMTD01000011">
    <property type="protein sequence ID" value="GGV05676.1"/>
    <property type="molecule type" value="Genomic_DNA"/>
</dbReference>
<feature type="transmembrane region" description="Helical" evidence="9">
    <location>
        <begin position="436"/>
        <end position="455"/>
    </location>
</feature>
<feature type="transmembrane region" description="Helical" evidence="9">
    <location>
        <begin position="296"/>
        <end position="317"/>
    </location>
</feature>
<feature type="transmembrane region" description="Helical" evidence="9">
    <location>
        <begin position="80"/>
        <end position="99"/>
    </location>
</feature>
<keyword evidence="12" id="KW-1185">Reference proteome</keyword>
<evidence type="ECO:0000256" key="9">
    <source>
        <dbReference type="SAM" id="Phobius"/>
    </source>
</evidence>
<dbReference type="GO" id="GO:0005886">
    <property type="term" value="C:plasma membrane"/>
    <property type="evidence" value="ECO:0007669"/>
    <property type="project" value="UniProtKB-SubCell"/>
</dbReference>
<dbReference type="Gene3D" id="1.20.1250.20">
    <property type="entry name" value="MFS general substrate transporter like domains"/>
    <property type="match status" value="1"/>
</dbReference>
<dbReference type="InterPro" id="IPR011701">
    <property type="entry name" value="MFS"/>
</dbReference>
<dbReference type="GO" id="GO:0022857">
    <property type="term" value="F:transmembrane transporter activity"/>
    <property type="evidence" value="ECO:0007669"/>
    <property type="project" value="InterPro"/>
</dbReference>
<feature type="transmembrane region" description="Helical" evidence="9">
    <location>
        <begin position="138"/>
        <end position="162"/>
    </location>
</feature>
<keyword evidence="7" id="KW-0046">Antibiotic resistance</keyword>
<evidence type="ECO:0000256" key="5">
    <source>
        <dbReference type="ARBA" id="ARBA00022989"/>
    </source>
</evidence>
<sequence length="485" mass="49767">MPDVRLASPQGKWILFTTILGSSMAMLDSTVVNVALPRIGRDLGANLAALQWTVNAYMVTLAGLILLGGSLGDRYGRRKIFLLGVVWFAAASLLCGMAPNPGILIAARALQGIGGALLTPGSLALIQASFHPDDRSRAVGLWSGFGGIGAAVGPFLGGWLVAGPGWRWVFLLNVPLALLCVPVAVRHVPESSAGKHAGRFDVLGATLGALALALLTYALIEARSGSLGVTLTAVAGVAAAVAFVHVERHRPDPMLPPDIFASRQFTAVNLVTLCVYAAFGGFFFLTALQLQVVAGYSPLAAGTALLPTTALMLLFSARSGALADRTGPRLPLTVGPLLCAAAMLLMLRVGPDADYLTDVLPALLVMGAGMVTLVAPLTATVLASVDTARAGLASGINNAAARAAGLVAVAALPLLAGMGPEAYRSPTAFDAAFDRAMPILAGTLLLGSAVAFALVRRPAPGCRRPECRTHGNVTSPPLEGDRRGG</sequence>
<dbReference type="RefSeq" id="WP_191875648.1">
    <property type="nucleotide sequence ID" value="NZ_BMTD01000011.1"/>
</dbReference>
<feature type="transmembrane region" description="Helical" evidence="9">
    <location>
        <begin position="12"/>
        <end position="36"/>
    </location>
</feature>
<comment type="subcellular location">
    <subcellularLocation>
        <location evidence="1">Cell membrane</location>
        <topology evidence="1">Multi-pass membrane protein</topology>
    </subcellularLocation>
</comment>
<dbReference type="Pfam" id="PF07690">
    <property type="entry name" value="MFS_1"/>
    <property type="match status" value="1"/>
</dbReference>
<reference evidence="11" key="1">
    <citation type="journal article" date="2014" name="Int. J. Syst. Evol. Microbiol.">
        <title>Complete genome sequence of Corynebacterium casei LMG S-19264T (=DSM 44701T), isolated from a smear-ripened cheese.</title>
        <authorList>
            <consortium name="US DOE Joint Genome Institute (JGI-PGF)"/>
            <person name="Walter F."/>
            <person name="Albersmeier A."/>
            <person name="Kalinowski J."/>
            <person name="Ruckert C."/>
        </authorList>
    </citation>
    <scope>NUCLEOTIDE SEQUENCE</scope>
    <source>
        <strain evidence="11">JCM 4369</strain>
    </source>
</reference>
<feature type="region of interest" description="Disordered" evidence="8">
    <location>
        <begin position="463"/>
        <end position="485"/>
    </location>
</feature>
<evidence type="ECO:0000256" key="4">
    <source>
        <dbReference type="ARBA" id="ARBA00022692"/>
    </source>
</evidence>
<feature type="transmembrane region" description="Helical" evidence="9">
    <location>
        <begin position="395"/>
        <end position="416"/>
    </location>
</feature>
<evidence type="ECO:0000259" key="10">
    <source>
        <dbReference type="PROSITE" id="PS50850"/>
    </source>
</evidence>
<evidence type="ECO:0000313" key="11">
    <source>
        <dbReference type="EMBL" id="GGV05676.1"/>
    </source>
</evidence>